<protein>
    <submittedName>
        <fullName evidence="1">Uncharacterized protein</fullName>
    </submittedName>
</protein>
<organism evidence="1 2">
    <name type="scientific">Dryococelus australis</name>
    <dbReference type="NCBI Taxonomy" id="614101"/>
    <lineage>
        <taxon>Eukaryota</taxon>
        <taxon>Metazoa</taxon>
        <taxon>Ecdysozoa</taxon>
        <taxon>Arthropoda</taxon>
        <taxon>Hexapoda</taxon>
        <taxon>Insecta</taxon>
        <taxon>Pterygota</taxon>
        <taxon>Neoptera</taxon>
        <taxon>Polyneoptera</taxon>
        <taxon>Phasmatodea</taxon>
        <taxon>Verophasmatodea</taxon>
        <taxon>Anareolatae</taxon>
        <taxon>Phasmatidae</taxon>
        <taxon>Eurycanthinae</taxon>
        <taxon>Dryococelus</taxon>
    </lineage>
</organism>
<keyword evidence="2" id="KW-1185">Reference proteome</keyword>
<dbReference type="Proteomes" id="UP001159363">
    <property type="component" value="Chromosome 14"/>
</dbReference>
<evidence type="ECO:0000313" key="1">
    <source>
        <dbReference type="EMBL" id="KAJ8867670.1"/>
    </source>
</evidence>
<dbReference type="EMBL" id="JARBHB010000015">
    <property type="protein sequence ID" value="KAJ8867670.1"/>
    <property type="molecule type" value="Genomic_DNA"/>
</dbReference>
<reference evidence="1 2" key="1">
    <citation type="submission" date="2023-02" db="EMBL/GenBank/DDBJ databases">
        <title>LHISI_Scaffold_Assembly.</title>
        <authorList>
            <person name="Stuart O.P."/>
            <person name="Cleave R."/>
            <person name="Magrath M.J.L."/>
            <person name="Mikheyev A.S."/>
        </authorList>
    </citation>
    <scope>NUCLEOTIDE SEQUENCE [LARGE SCALE GENOMIC DNA]</scope>
    <source>
        <strain evidence="1">Daus_M_001</strain>
        <tissue evidence="1">Leg muscle</tissue>
    </source>
</reference>
<gene>
    <name evidence="1" type="ORF">PR048_031473</name>
</gene>
<sequence length="110" mass="12206">MKKRFTVLTSALIGDTCDDYTWFLDTGASEHLELFSFYHTLNIDRLIKFGDGRVLKAEDIGSVRLLSDTLIGSALNKGYTMVSNNHVSKILNSKGKISAIAERAGSLYKM</sequence>
<evidence type="ECO:0000313" key="2">
    <source>
        <dbReference type="Proteomes" id="UP001159363"/>
    </source>
</evidence>
<proteinExistence type="predicted"/>
<accession>A0ABQ9G5D2</accession>
<name>A0ABQ9G5D2_9NEOP</name>
<comment type="caution">
    <text evidence="1">The sequence shown here is derived from an EMBL/GenBank/DDBJ whole genome shotgun (WGS) entry which is preliminary data.</text>
</comment>